<feature type="transmembrane region" description="Helical" evidence="5">
    <location>
        <begin position="116"/>
        <end position="134"/>
    </location>
</feature>
<evidence type="ECO:0000313" key="7">
    <source>
        <dbReference type="EMBL" id="MBB4063465.1"/>
    </source>
</evidence>
<evidence type="ECO:0000256" key="2">
    <source>
        <dbReference type="ARBA" id="ARBA00022692"/>
    </source>
</evidence>
<feature type="transmembrane region" description="Helical" evidence="5">
    <location>
        <begin position="37"/>
        <end position="52"/>
    </location>
</feature>
<gene>
    <name evidence="7" type="ORF">GGR23_000626</name>
</gene>
<feature type="transmembrane region" description="Helical" evidence="5">
    <location>
        <begin position="308"/>
        <end position="324"/>
    </location>
</feature>
<dbReference type="RefSeq" id="WP_343066594.1">
    <property type="nucleotide sequence ID" value="NZ_JACIEZ010000001.1"/>
</dbReference>
<evidence type="ECO:0000256" key="5">
    <source>
        <dbReference type="SAM" id="Phobius"/>
    </source>
</evidence>
<evidence type="ECO:0000256" key="1">
    <source>
        <dbReference type="ARBA" id="ARBA00004141"/>
    </source>
</evidence>
<sequence>MTVEPWRNGLAGLSIAGLLLPEAVAYAAIAGLPPDRAIIAAIVGCLAYALAGQSRSAIVAPTSSSAAMLAATLAAIPGDAAARDAFATSVVLMTGGLFVLASLFRLGGLTGFISRPVLRGFSFGLAVTIILHQLPDLLGIHASGTNLASFLADLFRQLPQGRPSVVALGCLALALLLFLRRWTWFPGPLLVMLAGLLLGHFMELEKLDILTVGRIDFAPALPGLDLLPPAIYAELGRYSLPLVLILFAESWGTVRSLGLRDGGDLRADRELLAFGLANLASGLLRGMPVGAGFSAGSAAQAAGASNRLAGAFAALSVGLMVLFAGHAIETMPRAIPAAVVIAALVHALDPKPFLRLWKIGRDNYLAMGTAAGILVFGVLNGMLLAVVLSLVAMLRRLSHPHVARLARLPESRDYVDAARHPDAQLPVGLVILRPAAPLFYANADTVLSAVARMALEEPLARNVVLSLEESFDLDTTALDQLVDFDRRLSGSGRVVAYARVHDHVRDLMQRAGEDGLLMRCHYSVDDAVRALTGTGN</sequence>
<dbReference type="AlphaFoldDB" id="A0A7W6J2A7"/>
<dbReference type="SUPFAM" id="SSF52091">
    <property type="entry name" value="SpoIIaa-like"/>
    <property type="match status" value="1"/>
</dbReference>
<dbReference type="GO" id="GO:0055085">
    <property type="term" value="P:transmembrane transport"/>
    <property type="evidence" value="ECO:0007669"/>
    <property type="project" value="InterPro"/>
</dbReference>
<dbReference type="Pfam" id="PF00916">
    <property type="entry name" value="Sulfate_transp"/>
    <property type="match status" value="1"/>
</dbReference>
<protein>
    <submittedName>
        <fullName evidence="7">MFS superfamily sulfate permease-like transporter</fullName>
    </submittedName>
</protein>
<evidence type="ECO:0000256" key="3">
    <source>
        <dbReference type="ARBA" id="ARBA00022989"/>
    </source>
</evidence>
<organism evidence="7 8">
    <name type="scientific">Gellertiella hungarica</name>
    <dbReference type="NCBI Taxonomy" id="1572859"/>
    <lineage>
        <taxon>Bacteria</taxon>
        <taxon>Pseudomonadati</taxon>
        <taxon>Pseudomonadota</taxon>
        <taxon>Alphaproteobacteria</taxon>
        <taxon>Hyphomicrobiales</taxon>
        <taxon>Rhizobiaceae</taxon>
        <taxon>Gellertiella</taxon>
    </lineage>
</organism>
<keyword evidence="2 5" id="KW-0812">Transmembrane</keyword>
<dbReference type="InterPro" id="IPR001902">
    <property type="entry name" value="SLC26A/SulP_fam"/>
</dbReference>
<dbReference type="InterPro" id="IPR011547">
    <property type="entry name" value="SLC26A/SulP_dom"/>
</dbReference>
<name>A0A7W6J2A7_9HYPH</name>
<accession>A0A7W6J2A7</accession>
<feature type="transmembrane region" description="Helical" evidence="5">
    <location>
        <begin position="84"/>
        <end position="104"/>
    </location>
</feature>
<feature type="transmembrane region" description="Helical" evidence="5">
    <location>
        <begin position="238"/>
        <end position="259"/>
    </location>
</feature>
<dbReference type="InterPro" id="IPR036513">
    <property type="entry name" value="STAS_dom_sf"/>
</dbReference>
<evidence type="ECO:0000313" key="8">
    <source>
        <dbReference type="Proteomes" id="UP000528286"/>
    </source>
</evidence>
<dbReference type="Proteomes" id="UP000528286">
    <property type="component" value="Unassembled WGS sequence"/>
</dbReference>
<dbReference type="InterPro" id="IPR002645">
    <property type="entry name" value="STAS_dom"/>
</dbReference>
<dbReference type="PROSITE" id="PS50801">
    <property type="entry name" value="STAS"/>
    <property type="match status" value="1"/>
</dbReference>
<comment type="subcellular location">
    <subcellularLocation>
        <location evidence="1">Membrane</location>
        <topology evidence="1">Multi-pass membrane protein</topology>
    </subcellularLocation>
</comment>
<dbReference type="CDD" id="cd07042">
    <property type="entry name" value="STAS_SulP_like_sulfate_transporter"/>
    <property type="match status" value="1"/>
</dbReference>
<feature type="transmembrane region" description="Helical" evidence="5">
    <location>
        <begin position="161"/>
        <end position="179"/>
    </location>
</feature>
<comment type="caution">
    <text evidence="7">The sequence shown here is derived from an EMBL/GenBank/DDBJ whole genome shotgun (WGS) entry which is preliminary data.</text>
</comment>
<dbReference type="EMBL" id="JACIEZ010000001">
    <property type="protein sequence ID" value="MBB4063465.1"/>
    <property type="molecule type" value="Genomic_DNA"/>
</dbReference>
<feature type="transmembrane region" description="Helical" evidence="5">
    <location>
        <begin position="184"/>
        <end position="202"/>
    </location>
</feature>
<keyword evidence="8" id="KW-1185">Reference proteome</keyword>
<evidence type="ECO:0000256" key="4">
    <source>
        <dbReference type="ARBA" id="ARBA00023136"/>
    </source>
</evidence>
<dbReference type="GO" id="GO:0016020">
    <property type="term" value="C:membrane"/>
    <property type="evidence" value="ECO:0007669"/>
    <property type="project" value="UniProtKB-SubCell"/>
</dbReference>
<dbReference type="PANTHER" id="PTHR11814">
    <property type="entry name" value="SULFATE TRANSPORTER"/>
    <property type="match status" value="1"/>
</dbReference>
<feature type="domain" description="STAS" evidence="6">
    <location>
        <begin position="419"/>
        <end position="531"/>
    </location>
</feature>
<keyword evidence="3 5" id="KW-1133">Transmembrane helix</keyword>
<keyword evidence="4 5" id="KW-0472">Membrane</keyword>
<dbReference type="Pfam" id="PF01740">
    <property type="entry name" value="STAS"/>
    <property type="match status" value="1"/>
</dbReference>
<proteinExistence type="predicted"/>
<feature type="transmembrane region" description="Helical" evidence="5">
    <location>
        <begin position="271"/>
        <end position="288"/>
    </location>
</feature>
<feature type="transmembrane region" description="Helical" evidence="5">
    <location>
        <begin position="368"/>
        <end position="394"/>
    </location>
</feature>
<dbReference type="Gene3D" id="3.30.750.24">
    <property type="entry name" value="STAS domain"/>
    <property type="match status" value="1"/>
</dbReference>
<evidence type="ECO:0000259" key="6">
    <source>
        <dbReference type="PROSITE" id="PS50801"/>
    </source>
</evidence>
<reference evidence="7 8" key="1">
    <citation type="submission" date="2020-08" db="EMBL/GenBank/DDBJ databases">
        <title>Genomic Encyclopedia of Type Strains, Phase IV (KMG-IV): sequencing the most valuable type-strain genomes for metagenomic binning, comparative biology and taxonomic classification.</title>
        <authorList>
            <person name="Goeker M."/>
        </authorList>
    </citation>
    <scope>NUCLEOTIDE SEQUENCE [LARGE SCALE GENOMIC DNA]</scope>
    <source>
        <strain evidence="7 8">DSM 29853</strain>
    </source>
</reference>